<gene>
    <name evidence="8" type="primary">ycf2</name>
</gene>
<dbReference type="GO" id="GO:0005524">
    <property type="term" value="F:ATP binding"/>
    <property type="evidence" value="ECO:0007669"/>
    <property type="project" value="UniProtKB-KW"/>
</dbReference>
<evidence type="ECO:0000256" key="6">
    <source>
        <dbReference type="ARBA" id="ARBA00022840"/>
    </source>
</evidence>
<keyword evidence="6" id="KW-0067">ATP-binding</keyword>
<name>A0A2L1K184_9APIA</name>
<dbReference type="PANTHER" id="PTHR33078">
    <property type="entry name" value="PROTEIN YCF2-RELATED"/>
    <property type="match status" value="1"/>
</dbReference>
<dbReference type="AlphaFoldDB" id="A0A2L1K184"/>
<organism evidence="8">
    <name type="scientific">Angelica tsinlingensis</name>
    <dbReference type="NCBI Taxonomy" id="357858"/>
    <lineage>
        <taxon>Eukaryota</taxon>
        <taxon>Viridiplantae</taxon>
        <taxon>Streptophyta</taxon>
        <taxon>Embryophyta</taxon>
        <taxon>Tracheophyta</taxon>
        <taxon>Spermatophyta</taxon>
        <taxon>Magnoliopsida</taxon>
        <taxon>eudicotyledons</taxon>
        <taxon>Gunneridae</taxon>
        <taxon>Pentapetalae</taxon>
        <taxon>asterids</taxon>
        <taxon>campanulids</taxon>
        <taxon>Apiales</taxon>
        <taxon>Apiaceae</taxon>
        <taxon>Apioideae</taxon>
        <taxon>apioid superclade</taxon>
        <taxon>Selineae</taxon>
        <taxon>Angelica</taxon>
    </lineage>
</organism>
<comment type="subcellular location">
    <subcellularLocation>
        <location evidence="2">Plastid</location>
    </subcellularLocation>
</comment>
<dbReference type="Pfam" id="PF05695">
    <property type="entry name" value="Ycf2"/>
    <property type="match status" value="1"/>
</dbReference>
<dbReference type="GO" id="GO:0009536">
    <property type="term" value="C:plastid"/>
    <property type="evidence" value="ECO:0007669"/>
    <property type="project" value="UniProtKB-SubCell"/>
</dbReference>
<evidence type="ECO:0000256" key="1">
    <source>
        <dbReference type="ARBA" id="ARBA00002329"/>
    </source>
</evidence>
<keyword evidence="5" id="KW-0547">Nucleotide-binding</keyword>
<comment type="function">
    <text evidence="1">Probable ATPase of unknown function. Its presence in a non-photosynthetic plant (Epifagus virginiana) and experiments in tobacco indicate that it has an essential function which is probably not related to photosynthesis.</text>
</comment>
<accession>A0A2L1K184</accession>
<evidence type="ECO:0000256" key="2">
    <source>
        <dbReference type="ARBA" id="ARBA00004474"/>
    </source>
</evidence>
<keyword evidence="8" id="KW-0150">Chloroplast</keyword>
<proteinExistence type="inferred from homology"/>
<dbReference type="InterPro" id="IPR056777">
    <property type="entry name" value="Ycf2_N"/>
</dbReference>
<reference evidence="8" key="1">
    <citation type="submission" date="2017-09" db="EMBL/GenBank/DDBJ databases">
        <title>The complete chloroplast genome sequence of Angelica tsinlingensis.</title>
        <authorList>
            <person name="Zhang H."/>
        </authorList>
    </citation>
    <scope>NUCLEOTIDE SEQUENCE</scope>
</reference>
<evidence type="ECO:0000256" key="4">
    <source>
        <dbReference type="ARBA" id="ARBA00022640"/>
    </source>
</evidence>
<evidence type="ECO:0000259" key="7">
    <source>
        <dbReference type="Pfam" id="PF05695"/>
    </source>
</evidence>
<evidence type="ECO:0000256" key="5">
    <source>
        <dbReference type="ARBA" id="ARBA00022741"/>
    </source>
</evidence>
<geneLocation type="chloroplast" evidence="8"/>
<protein>
    <submittedName>
        <fullName evidence="8">Ycf2</fullName>
    </submittedName>
</protein>
<sequence length="1073" mass="127151">MKGHQFKSWVFELREILREIKNSRYFLDSWTQFNSAGSFIHIFFHQESFIKLLDSRIWSILLSRTSQGSTSNRYFTIKDVVLFVVVVLIYRINNRKMVERKNLYLTGLLPIPMNSIGPRNDTLEESFESSNINRLIVPLLYLPKGKKISESSFLDPKESTRVLPITKKCIMPESNWGSRWWWRNWIGKKRDSSQLKGSSDQSRDHFDSIRNEDSEYHTLINQREIQQLKERSILWYPSFLQTERTEIESDRFPKSLSGYSSMCRLFMEREKQMIIHLLPEEIEEFLGNPTRANRSFFSDRWSELHLGSNPTERSTRDQKLLKKEQDVSFVLSRRSENKEIVNIFKIIMYLQNTVSIHPISSDPGCDMVPRDEPDMDSSNKISFLNKNPFFGLFHLFHDRNMGGYTLHHDFESEERFQEMADLFTLSITEPNLVYHKGFAFSIDSSGLDQKQFLNEVFNSRDESKNKSLLVLPPLCYEENESFYQRIIKKWVRTSCGNDLEDPKPKIVVFASNNIMEAVNQYRLIRNLIQIQYSTYGYIRNVLNRFFLMNRSDRNFEYGIQRYQIGNDTRNHRTIMKYTINQYLSNLKKSQKKWFDPLILISRTERSMNRDPNAYRYKWSNGSKNFQEHLEHFISEQNSRFQVVFDRLRINQYSIDWSEVIDKKDLSKSLCFFLSKLLLFLSKFFLFLSNSLPFFFVSFGSIPIHRSEIHIYELKGPNDPLCNQLLELIGLQIVHLKKWKPFLLDDHDISQKSKFLINGGTISPFLFNKIPKWMIHSFHTRKNRRKSFDNTDSYFSMISHDQDNWLNPVKPFHRSSLISSFYKANRLRFLNNRYHFCFYCNKRFPFFYVEKACINNYDFTYGQFLNILFIRNKIFSLCGGKKKHAFLERDTISPIESQVSNILIPNDFPQGSGDEGYNLYKSFLRPDPFVRRAIYSIADISGTPLTEGQIVNFDRTYCQPLSDMNLPDSEGKNLHQYLNFNSNMGLIHTPCSEKYLPSEKRKKQSPCLKKCLEKGQMYRTFQRDSAFSTLSKWNLFQTYIPWFLTSTGYKYLNLLFLDTFSGLLPIQILLNLLF</sequence>
<evidence type="ECO:0000313" key="8">
    <source>
        <dbReference type="EMBL" id="AVE14494.1"/>
    </source>
</evidence>
<evidence type="ECO:0000256" key="3">
    <source>
        <dbReference type="ARBA" id="ARBA00009361"/>
    </source>
</evidence>
<keyword evidence="4 8" id="KW-0934">Plastid</keyword>
<dbReference type="EMBL" id="MF924726">
    <property type="protein sequence ID" value="AVE14494.1"/>
    <property type="molecule type" value="Genomic_DNA"/>
</dbReference>
<comment type="similarity">
    <text evidence="3">Belongs to the Ycf2 family.</text>
</comment>
<feature type="domain" description="Ycf2 N-terminal" evidence="7">
    <location>
        <begin position="191"/>
        <end position="1065"/>
    </location>
</feature>
<dbReference type="PANTHER" id="PTHR33078:SF51">
    <property type="entry name" value="PROTEIN TIC 214"/>
    <property type="match status" value="1"/>
</dbReference>